<dbReference type="Gene3D" id="3.40.50.410">
    <property type="entry name" value="von Willebrand factor, type A domain"/>
    <property type="match status" value="1"/>
</dbReference>
<dbReference type="AlphaFoldDB" id="A0A8B6DY20"/>
<dbReference type="EMBL" id="UYJE01004169">
    <property type="protein sequence ID" value="VDI25535.1"/>
    <property type="molecule type" value="Genomic_DNA"/>
</dbReference>
<keyword evidence="3 6" id="KW-0732">Signal</keyword>
<keyword evidence="5" id="KW-0812">Transmembrane</keyword>
<evidence type="ECO:0000313" key="10">
    <source>
        <dbReference type="Proteomes" id="UP000596742"/>
    </source>
</evidence>
<gene>
    <name evidence="9" type="ORF">MGAL_10B087468</name>
</gene>
<dbReference type="InterPro" id="IPR056862">
    <property type="entry name" value="VWA7_N"/>
</dbReference>
<protein>
    <recommendedName>
        <fullName evidence="11">VWFA domain-containing protein</fullName>
    </recommendedName>
</protein>
<comment type="caution">
    <text evidence="9">The sequence shown here is derived from an EMBL/GenBank/DDBJ whole genome shotgun (WGS) entry which is preliminary data.</text>
</comment>
<proteinExistence type="predicted"/>
<dbReference type="InterPro" id="IPR056861">
    <property type="entry name" value="HMCN1-like_VWA"/>
</dbReference>
<evidence type="ECO:0000259" key="7">
    <source>
        <dbReference type="Pfam" id="PF25106"/>
    </source>
</evidence>
<evidence type="ECO:0000256" key="3">
    <source>
        <dbReference type="ARBA" id="ARBA00022729"/>
    </source>
</evidence>
<feature type="region of interest" description="Disordered" evidence="4">
    <location>
        <begin position="249"/>
        <end position="276"/>
    </location>
</feature>
<dbReference type="Pfam" id="PF25106">
    <property type="entry name" value="VWA_4"/>
    <property type="match status" value="1"/>
</dbReference>
<dbReference type="Proteomes" id="UP000596742">
    <property type="component" value="Unassembled WGS sequence"/>
</dbReference>
<dbReference type="PANTHER" id="PTHR14905:SF21">
    <property type="entry name" value="VWFA DOMAIN-CONTAINING PROTEIN"/>
    <property type="match status" value="1"/>
</dbReference>
<feature type="signal peptide" evidence="6">
    <location>
        <begin position="1"/>
        <end position="24"/>
    </location>
</feature>
<keyword evidence="10" id="KW-1185">Reference proteome</keyword>
<evidence type="ECO:0000259" key="8">
    <source>
        <dbReference type="Pfam" id="PF25107"/>
    </source>
</evidence>
<organism evidence="9 10">
    <name type="scientific">Mytilus galloprovincialis</name>
    <name type="common">Mediterranean mussel</name>
    <dbReference type="NCBI Taxonomy" id="29158"/>
    <lineage>
        <taxon>Eukaryota</taxon>
        <taxon>Metazoa</taxon>
        <taxon>Spiralia</taxon>
        <taxon>Lophotrochozoa</taxon>
        <taxon>Mollusca</taxon>
        <taxon>Bivalvia</taxon>
        <taxon>Autobranchia</taxon>
        <taxon>Pteriomorphia</taxon>
        <taxon>Mytilida</taxon>
        <taxon>Mytiloidea</taxon>
        <taxon>Mytilidae</taxon>
        <taxon>Mytilinae</taxon>
        <taxon>Mytilus</taxon>
    </lineage>
</organism>
<comment type="subcellular location">
    <subcellularLocation>
        <location evidence="1">Secreted</location>
    </subcellularLocation>
</comment>
<accession>A0A8B6DY20</accession>
<feature type="chain" id="PRO_5032865153" description="VWFA domain-containing protein" evidence="6">
    <location>
        <begin position="25"/>
        <end position="1009"/>
    </location>
</feature>
<evidence type="ECO:0000256" key="2">
    <source>
        <dbReference type="ARBA" id="ARBA00022525"/>
    </source>
</evidence>
<evidence type="ECO:0000256" key="5">
    <source>
        <dbReference type="SAM" id="Phobius"/>
    </source>
</evidence>
<keyword evidence="2" id="KW-0964">Secreted</keyword>
<evidence type="ECO:0000256" key="1">
    <source>
        <dbReference type="ARBA" id="ARBA00004613"/>
    </source>
</evidence>
<feature type="domain" description="Hemicentin-1-like von Willebrand factor A" evidence="7">
    <location>
        <begin position="347"/>
        <end position="508"/>
    </location>
</feature>
<dbReference type="PANTHER" id="PTHR14905">
    <property type="entry name" value="NG37"/>
    <property type="match status" value="1"/>
</dbReference>
<evidence type="ECO:0008006" key="11">
    <source>
        <dbReference type="Google" id="ProtNLM"/>
    </source>
</evidence>
<feature type="compositionally biased region" description="Basic residues" evidence="4">
    <location>
        <begin position="250"/>
        <end position="265"/>
    </location>
</feature>
<keyword evidence="5" id="KW-0472">Membrane</keyword>
<dbReference type="SUPFAM" id="SSF53300">
    <property type="entry name" value="vWA-like"/>
    <property type="match status" value="1"/>
</dbReference>
<reference evidence="9" key="1">
    <citation type="submission" date="2018-11" db="EMBL/GenBank/DDBJ databases">
        <authorList>
            <person name="Alioto T."/>
            <person name="Alioto T."/>
        </authorList>
    </citation>
    <scope>NUCLEOTIDE SEQUENCE</scope>
</reference>
<dbReference type="InterPro" id="IPR036465">
    <property type="entry name" value="vWFA_dom_sf"/>
</dbReference>
<feature type="transmembrane region" description="Helical" evidence="5">
    <location>
        <begin position="962"/>
        <end position="985"/>
    </location>
</feature>
<dbReference type="Pfam" id="PF25107">
    <property type="entry name" value="VWA7_N"/>
    <property type="match status" value="1"/>
</dbReference>
<evidence type="ECO:0000313" key="9">
    <source>
        <dbReference type="EMBL" id="VDI25535.1"/>
    </source>
</evidence>
<keyword evidence="5" id="KW-1133">Transmembrane helix</keyword>
<sequence>MKTIVLAFLLVTCFLGKQEVRVDAAMVNMTPNQCAINTAAIGCKPRRHFSSDNSDNSDDSHDSHDFHDSDISDRYRKVMTKGDRNCQDCCRRSGCRGGVCVGRTCRCRQSCFVNGFYPRQPPHWKTKTHFDITNTGSLQAIAHYIYQSKNTNASSPSSALDEFFSSDHSSQMEMFKAIRMMRIAIADTQENKRGVAYVHCHADQIQLGVKGRRLMTVANPNEDTCIDMNDITRGCQNNLLVNTTLASSYHHGRGNVKPPKSKGSKTGKCSHGGPGDKSRELVAKCGINKDTTLEELSPHYHLHNDAYFAAVAATKYFLTDEDTGILNLLGNSTFESIFNIKVREPVSLAFALDIIGSMTEEIKVVKEIIIQLVTSTMGSNNEPANYVLSLFSDPDFFNNGYKFTSGSEIIKNISGVSIKGGGSDCPELAGAGISKAIELSLNDSTVIVFTDADAKDAHRLSELTKAALAKNIKITSILTSQLNRFRRDTPFYEKLAYITGGEVYHTDKAHMSSVLGRIIQGLFPTSEEILENFTWINQEEQERAVFVDKTVQVLKISIKGGFRLADVDFCYPNGTKENFNTVTATRVFTSHKEIIMTLQNLLPGTYTLRRIRKLTLTVSITAQSSITVDGELLQKTGNGHRVAIKGSPVTGYNYTYSLSILNFENVTCNALLVMDLTGRTLNNYDVFQTTSGFELLCSTDIIIPSVAFQIKVTATDAFGYIFNRTVASVYRPTSMELVVKLPSDDVAFGKNFEVLYNIINTGANTDSYNVRINDDMSAALRPTTHKHEAKSGDNINGSFILFPNITKGLLRLTLSVELNSNLETRQILTGTVMVTNIQRPSCNGSVIENCKLESLNTANCSKYTWHARAFVSFRGIRLESISALGQGIHMSFGNFTKDTSGSVKGNISGNCCTPFITLDAVDIDGYIAQCIFDFADGIQVKAVNPVEDVHASPIKQIEPGHLSLIIAVSICVVTVCVIVLVGVLVKNSLGQRQQLKVEKLQGSLRLHSF</sequence>
<evidence type="ECO:0000256" key="4">
    <source>
        <dbReference type="SAM" id="MobiDB-lite"/>
    </source>
</evidence>
<dbReference type="OrthoDB" id="6161097at2759"/>
<dbReference type="InterPro" id="IPR052577">
    <property type="entry name" value="VWA7"/>
</dbReference>
<evidence type="ECO:0000256" key="6">
    <source>
        <dbReference type="SAM" id="SignalP"/>
    </source>
</evidence>
<name>A0A8B6DY20_MYTGA</name>
<feature type="domain" description="VWA7 N-terminal" evidence="8">
    <location>
        <begin position="206"/>
        <end position="320"/>
    </location>
</feature>